<dbReference type="GO" id="GO:0016705">
    <property type="term" value="F:oxidoreductase activity, acting on paired donors, with incorporation or reduction of molecular oxygen"/>
    <property type="evidence" value="ECO:0007669"/>
    <property type="project" value="InterPro"/>
</dbReference>
<dbReference type="GO" id="GO:0020037">
    <property type="term" value="F:heme binding"/>
    <property type="evidence" value="ECO:0007669"/>
    <property type="project" value="InterPro"/>
</dbReference>
<dbReference type="InterPro" id="IPR036396">
    <property type="entry name" value="Cyt_P450_sf"/>
</dbReference>
<evidence type="ECO:0008006" key="11">
    <source>
        <dbReference type="Google" id="ProtNLM"/>
    </source>
</evidence>
<evidence type="ECO:0000256" key="4">
    <source>
        <dbReference type="ARBA" id="ARBA00022723"/>
    </source>
</evidence>
<reference evidence="9 10" key="1">
    <citation type="submission" date="2017-06" db="EMBL/GenBank/DDBJ databases">
        <title>Ant-infecting Ophiocordyceps genomes reveal a high diversity of potential behavioral manipulation genes and a possible major role for enterotoxins.</title>
        <authorList>
            <person name="De Bekker C."/>
            <person name="Evans H.C."/>
            <person name="Brachmann A."/>
            <person name="Hughes D.P."/>
        </authorList>
    </citation>
    <scope>NUCLEOTIDE SEQUENCE [LARGE SCALE GENOMIC DNA]</scope>
    <source>
        <strain evidence="9 10">Map64</strain>
    </source>
</reference>
<dbReference type="SUPFAM" id="SSF48264">
    <property type="entry name" value="Cytochrome P450"/>
    <property type="match status" value="1"/>
</dbReference>
<dbReference type="STRING" id="1399860.A0A2C5Y7H5"/>
<keyword evidence="10" id="KW-1185">Reference proteome</keyword>
<dbReference type="InterPro" id="IPR001128">
    <property type="entry name" value="Cyt_P450"/>
</dbReference>
<dbReference type="Proteomes" id="UP000226192">
    <property type="component" value="Unassembled WGS sequence"/>
</dbReference>
<dbReference type="PROSITE" id="PS00086">
    <property type="entry name" value="CYTOCHROME_P450"/>
    <property type="match status" value="1"/>
</dbReference>
<gene>
    <name evidence="9" type="ORF">CDD81_5637</name>
</gene>
<dbReference type="InterPro" id="IPR002401">
    <property type="entry name" value="Cyt_P450_E_grp-I"/>
</dbReference>
<dbReference type="PANTHER" id="PTHR46300:SF7">
    <property type="entry name" value="P450, PUTATIVE (EUROFUNG)-RELATED"/>
    <property type="match status" value="1"/>
</dbReference>
<evidence type="ECO:0000256" key="1">
    <source>
        <dbReference type="ARBA" id="ARBA00001971"/>
    </source>
</evidence>
<keyword evidence="6 8" id="KW-0408">Iron</keyword>
<proteinExistence type="inferred from homology"/>
<evidence type="ECO:0000256" key="6">
    <source>
        <dbReference type="ARBA" id="ARBA00023004"/>
    </source>
</evidence>
<evidence type="ECO:0000256" key="2">
    <source>
        <dbReference type="ARBA" id="ARBA00010617"/>
    </source>
</evidence>
<sequence>MASLILIQAFTIFIFLLIYRRILSQGKAPLPPGPAPLPILGNMYDMPPPGTAEYKHWFKHKDKYGPISSVRLFNKVIVLIHDKQAAHDLCGRHSGRSLSKFALDICGVGEWTIGKQPDDAFRRHRKMISAQLGSKKAVSRFNNLQDVETKRFLVWMLNKPDKLVENLYTHAGSLILKIIYGYSIEPNKADPLVDIINQIMARFTLIFAPLTWAVDIIPLLEYLPLGFPGASFKRLGRLYQNELNAAARVPYEFAIDRISDSKDQNSYGFILAMIMFPEVQRKAQEEIDRVVGPNSLPSYEHQPHLPYIKALISEALRWVPIAPIGIPHATKEDMIYQGYQIPKERFMEPRNEPDPRSEVFGYGRRICPGRVLAESTIFLTIVRILAVFSIGKAVVNGVEIEVELEMSQGSPCHPKDFAYSIRPRSEQMMHLLRKIEQGLPWTEGDSAKLPREIYDFLSKDL</sequence>
<evidence type="ECO:0000313" key="10">
    <source>
        <dbReference type="Proteomes" id="UP000226192"/>
    </source>
</evidence>
<dbReference type="PRINTS" id="PR00463">
    <property type="entry name" value="EP450I"/>
</dbReference>
<dbReference type="AlphaFoldDB" id="A0A2C5Y7H5"/>
<evidence type="ECO:0000256" key="7">
    <source>
        <dbReference type="ARBA" id="ARBA00023033"/>
    </source>
</evidence>
<keyword evidence="4 8" id="KW-0479">Metal-binding</keyword>
<dbReference type="PRINTS" id="PR00385">
    <property type="entry name" value="P450"/>
</dbReference>
<name>A0A2C5Y7H5_9HYPO</name>
<dbReference type="OrthoDB" id="2789670at2759"/>
<comment type="caution">
    <text evidence="9">The sequence shown here is derived from an EMBL/GenBank/DDBJ whole genome shotgun (WGS) entry which is preliminary data.</text>
</comment>
<dbReference type="EMBL" id="NJET01000045">
    <property type="protein sequence ID" value="PHH63656.1"/>
    <property type="molecule type" value="Genomic_DNA"/>
</dbReference>
<evidence type="ECO:0000256" key="3">
    <source>
        <dbReference type="ARBA" id="ARBA00022617"/>
    </source>
</evidence>
<evidence type="ECO:0000256" key="5">
    <source>
        <dbReference type="ARBA" id="ARBA00023002"/>
    </source>
</evidence>
<evidence type="ECO:0000313" key="9">
    <source>
        <dbReference type="EMBL" id="PHH63656.1"/>
    </source>
</evidence>
<organism evidence="9 10">
    <name type="scientific">Ophiocordyceps australis</name>
    <dbReference type="NCBI Taxonomy" id="1399860"/>
    <lineage>
        <taxon>Eukaryota</taxon>
        <taxon>Fungi</taxon>
        <taxon>Dikarya</taxon>
        <taxon>Ascomycota</taxon>
        <taxon>Pezizomycotina</taxon>
        <taxon>Sordariomycetes</taxon>
        <taxon>Hypocreomycetidae</taxon>
        <taxon>Hypocreales</taxon>
        <taxon>Ophiocordycipitaceae</taxon>
        <taxon>Ophiocordyceps</taxon>
    </lineage>
</organism>
<dbReference type="PANTHER" id="PTHR46300">
    <property type="entry name" value="P450, PUTATIVE (EUROFUNG)-RELATED-RELATED"/>
    <property type="match status" value="1"/>
</dbReference>
<comment type="similarity">
    <text evidence="2 8">Belongs to the cytochrome P450 family.</text>
</comment>
<keyword evidence="3 8" id="KW-0349">Heme</keyword>
<dbReference type="Gene3D" id="1.10.630.10">
    <property type="entry name" value="Cytochrome P450"/>
    <property type="match status" value="2"/>
</dbReference>
<comment type="cofactor">
    <cofactor evidence="1">
        <name>heme</name>
        <dbReference type="ChEBI" id="CHEBI:30413"/>
    </cofactor>
</comment>
<evidence type="ECO:0000256" key="8">
    <source>
        <dbReference type="RuleBase" id="RU000461"/>
    </source>
</evidence>
<protein>
    <recommendedName>
        <fullName evidence="11">Cytochrome P450</fullName>
    </recommendedName>
</protein>
<dbReference type="InterPro" id="IPR017972">
    <property type="entry name" value="Cyt_P450_CS"/>
</dbReference>
<keyword evidence="7 8" id="KW-0503">Monooxygenase</keyword>
<keyword evidence="5 8" id="KW-0560">Oxidoreductase</keyword>
<accession>A0A2C5Y7H5</accession>
<dbReference type="Pfam" id="PF00067">
    <property type="entry name" value="p450"/>
    <property type="match status" value="2"/>
</dbReference>
<dbReference type="GO" id="GO:0004497">
    <property type="term" value="F:monooxygenase activity"/>
    <property type="evidence" value="ECO:0007669"/>
    <property type="project" value="UniProtKB-KW"/>
</dbReference>
<dbReference type="InterPro" id="IPR050364">
    <property type="entry name" value="Cytochrome_P450_fung"/>
</dbReference>
<dbReference type="GO" id="GO:0005506">
    <property type="term" value="F:iron ion binding"/>
    <property type="evidence" value="ECO:0007669"/>
    <property type="project" value="InterPro"/>
</dbReference>